<name>A0ABW2KWE6_9PROT</name>
<proteinExistence type="predicted"/>
<dbReference type="EMBL" id="JBHTCM010000015">
    <property type="protein sequence ID" value="MFC7334379.1"/>
    <property type="molecule type" value="Genomic_DNA"/>
</dbReference>
<evidence type="ECO:0000313" key="4">
    <source>
        <dbReference type="Proteomes" id="UP001596456"/>
    </source>
</evidence>
<dbReference type="PANTHER" id="PTHR46401:SF2">
    <property type="entry name" value="GLYCOSYLTRANSFERASE WBBK-RELATED"/>
    <property type="match status" value="1"/>
</dbReference>
<dbReference type="PANTHER" id="PTHR46401">
    <property type="entry name" value="GLYCOSYLTRANSFERASE WBBK-RELATED"/>
    <property type="match status" value="1"/>
</dbReference>
<dbReference type="Proteomes" id="UP001596456">
    <property type="component" value="Unassembled WGS sequence"/>
</dbReference>
<keyword evidence="4" id="KW-1185">Reference proteome</keyword>
<gene>
    <name evidence="3" type="ORF">ACFQPS_14515</name>
</gene>
<sequence>MAERISGSGEPLHVLMTADCLGGIWDHALTLAGQLGRSGTRTTLAMLGGPLAPDQRDAAAAVPGLHLEESDWRLEWMPDAGADVTRSGDWLLDLEERLRPDVVHVNGYAHAALPFRAPVLCAGHSCVRSWFAAVRGTPPPSDFDRYAEGVRAGLAAAGTVVTPSRTMAAALAFHYGVPVEPVVIPNGVVVEDFAPAAKDDLILSVGRIWDEGKNIAALDAVAPLLGSPVAVAGEARHPDGSQRAPSNVALLGRLPSAELRDWYARAAVFCLPARYEPFGLAVLEAALSGCALVLGNSPGLRENWDGAAVFVDPDDTAGLARALNRLVSDHARRCDLAERARIRARRFRADTMARSYLGAYAALTGAPRRRYGVG</sequence>
<dbReference type="Pfam" id="PF13439">
    <property type="entry name" value="Glyco_transf_4"/>
    <property type="match status" value="1"/>
</dbReference>
<organism evidence="3 4">
    <name type="scientific">Rhodocista pekingensis</name>
    <dbReference type="NCBI Taxonomy" id="201185"/>
    <lineage>
        <taxon>Bacteria</taxon>
        <taxon>Pseudomonadati</taxon>
        <taxon>Pseudomonadota</taxon>
        <taxon>Alphaproteobacteria</taxon>
        <taxon>Rhodospirillales</taxon>
        <taxon>Azospirillaceae</taxon>
        <taxon>Rhodocista</taxon>
    </lineage>
</organism>
<dbReference type="EC" id="2.4.-.-" evidence="3"/>
<evidence type="ECO:0000259" key="2">
    <source>
        <dbReference type="Pfam" id="PF13439"/>
    </source>
</evidence>
<evidence type="ECO:0000256" key="1">
    <source>
        <dbReference type="ARBA" id="ARBA00022679"/>
    </source>
</evidence>
<dbReference type="GO" id="GO:0016757">
    <property type="term" value="F:glycosyltransferase activity"/>
    <property type="evidence" value="ECO:0007669"/>
    <property type="project" value="UniProtKB-KW"/>
</dbReference>
<dbReference type="SUPFAM" id="SSF53756">
    <property type="entry name" value="UDP-Glycosyltransferase/glycogen phosphorylase"/>
    <property type="match status" value="1"/>
</dbReference>
<keyword evidence="3" id="KW-0328">Glycosyltransferase</keyword>
<dbReference type="Pfam" id="PF13692">
    <property type="entry name" value="Glyco_trans_1_4"/>
    <property type="match status" value="1"/>
</dbReference>
<reference evidence="4" key="1">
    <citation type="journal article" date="2019" name="Int. J. Syst. Evol. Microbiol.">
        <title>The Global Catalogue of Microorganisms (GCM) 10K type strain sequencing project: providing services to taxonomists for standard genome sequencing and annotation.</title>
        <authorList>
            <consortium name="The Broad Institute Genomics Platform"/>
            <consortium name="The Broad Institute Genome Sequencing Center for Infectious Disease"/>
            <person name="Wu L."/>
            <person name="Ma J."/>
        </authorList>
    </citation>
    <scope>NUCLEOTIDE SEQUENCE [LARGE SCALE GENOMIC DNA]</scope>
    <source>
        <strain evidence="4">CGMCC 1.16275</strain>
    </source>
</reference>
<accession>A0ABW2KWE6</accession>
<dbReference type="CDD" id="cd03801">
    <property type="entry name" value="GT4_PimA-like"/>
    <property type="match status" value="1"/>
</dbReference>
<protein>
    <submittedName>
        <fullName evidence="3">Glycosyltransferase family 4 protein</fullName>
        <ecNumber evidence="3">2.4.-.-</ecNumber>
    </submittedName>
</protein>
<dbReference type="InterPro" id="IPR028098">
    <property type="entry name" value="Glyco_trans_4-like_N"/>
</dbReference>
<dbReference type="RefSeq" id="WP_377359938.1">
    <property type="nucleotide sequence ID" value="NZ_JBHTCM010000015.1"/>
</dbReference>
<comment type="caution">
    <text evidence="3">The sequence shown here is derived from an EMBL/GenBank/DDBJ whole genome shotgun (WGS) entry which is preliminary data.</text>
</comment>
<feature type="domain" description="Glycosyltransferase subfamily 4-like N-terminal" evidence="2">
    <location>
        <begin position="22"/>
        <end position="191"/>
    </location>
</feature>
<dbReference type="Gene3D" id="3.40.50.2000">
    <property type="entry name" value="Glycogen Phosphorylase B"/>
    <property type="match status" value="2"/>
</dbReference>
<keyword evidence="1 3" id="KW-0808">Transferase</keyword>
<evidence type="ECO:0000313" key="3">
    <source>
        <dbReference type="EMBL" id="MFC7334379.1"/>
    </source>
</evidence>